<dbReference type="InterPro" id="IPR002403">
    <property type="entry name" value="Cyt_P450_E_grp-IV"/>
</dbReference>
<keyword evidence="4 8" id="KW-0479">Metal-binding</keyword>
<name>A0A4Y9Z8R9_9AGAM</name>
<keyword evidence="11" id="KW-1185">Reference proteome</keyword>
<evidence type="ECO:0000256" key="7">
    <source>
        <dbReference type="ARBA" id="ARBA00023033"/>
    </source>
</evidence>
<dbReference type="GO" id="GO:0020037">
    <property type="term" value="F:heme binding"/>
    <property type="evidence" value="ECO:0007669"/>
    <property type="project" value="InterPro"/>
</dbReference>
<feature type="binding site" description="axial binding residue" evidence="8">
    <location>
        <position position="465"/>
    </location>
    <ligand>
        <name>heme</name>
        <dbReference type="ChEBI" id="CHEBI:30413"/>
    </ligand>
    <ligandPart>
        <name>Fe</name>
        <dbReference type="ChEBI" id="CHEBI:18248"/>
    </ligandPart>
</feature>
<evidence type="ECO:0000313" key="10">
    <source>
        <dbReference type="EMBL" id="TFY70201.1"/>
    </source>
</evidence>
<dbReference type="Proteomes" id="UP000298327">
    <property type="component" value="Unassembled WGS sequence"/>
</dbReference>
<evidence type="ECO:0000256" key="6">
    <source>
        <dbReference type="ARBA" id="ARBA00023004"/>
    </source>
</evidence>
<keyword evidence="9" id="KW-0472">Membrane</keyword>
<dbReference type="InterPro" id="IPR001128">
    <property type="entry name" value="Cyt_P450"/>
</dbReference>
<dbReference type="InterPro" id="IPR036396">
    <property type="entry name" value="Cyt_P450_sf"/>
</dbReference>
<keyword evidence="7" id="KW-0503">Monooxygenase</keyword>
<dbReference type="SUPFAM" id="SSF48264">
    <property type="entry name" value="Cytochrome P450"/>
    <property type="match status" value="1"/>
</dbReference>
<accession>A0A4Y9Z8R9</accession>
<proteinExistence type="inferred from homology"/>
<keyword evidence="9" id="KW-1133">Transmembrane helix</keyword>
<evidence type="ECO:0000256" key="5">
    <source>
        <dbReference type="ARBA" id="ARBA00023002"/>
    </source>
</evidence>
<evidence type="ECO:0000256" key="2">
    <source>
        <dbReference type="ARBA" id="ARBA00010617"/>
    </source>
</evidence>
<sequence length="532" mass="59600">MYPIGLHPVLDTVQVNLTIWTLLYLIGILAFLVHFLSLWPTGDDEAVALPGRLPFTIAPFFRTRFDFINSGFHATNERIFRFRLLTNSVMVVSGEQGRKDFFNARHLDLQEGFRVLSGALPFVQGVTADLRQRRIAQIYKRLATVQRNDRLTELMPDILEDCRRVMSSWGNTGAIDPFEGIYGLVFQLSVRCLTCAEIADDPAVVDRLKGLYDQVDRGTTAATVLFPWFPSPAMLMKLRATKQIYDLVVEKVNVRKATGESHNDSLQMLLDAGDDQSMIVGFIMGLLIAGARSTGTTASWLITFLGCHPEWRVKALREVQQLLASSYAHDDSDAPANIPARLAGIPLTAWETATPVLDSLLRETLRMAQPHVAMRRNVGPTMHIDGKVLHKGAFAVYPFADVHLDPALYPDPFKFDPERPVRKEDFGYVGWGGGAYSRFLPVAIWREFCLVRADRPGFHAGRVNCLGTRLAKLQLKLITAMFLFNFDFQIVDAGGAPADPHPKPNWNDVLSCRPANGSFFLDYRRLETSCLS</sequence>
<evidence type="ECO:0008006" key="12">
    <source>
        <dbReference type="Google" id="ProtNLM"/>
    </source>
</evidence>
<comment type="caution">
    <text evidence="10">The sequence shown here is derived from an EMBL/GenBank/DDBJ whole genome shotgun (WGS) entry which is preliminary data.</text>
</comment>
<evidence type="ECO:0000256" key="4">
    <source>
        <dbReference type="ARBA" id="ARBA00022723"/>
    </source>
</evidence>
<keyword evidence="3 8" id="KW-0349">Heme</keyword>
<dbReference type="PANTHER" id="PTHR24286:SF24">
    <property type="entry name" value="LANOSTEROL 14-ALPHA DEMETHYLASE"/>
    <property type="match status" value="1"/>
</dbReference>
<dbReference type="PRINTS" id="PR00465">
    <property type="entry name" value="EP450IV"/>
</dbReference>
<dbReference type="EMBL" id="SEOQ01000115">
    <property type="protein sequence ID" value="TFY70201.1"/>
    <property type="molecule type" value="Genomic_DNA"/>
</dbReference>
<dbReference type="AlphaFoldDB" id="A0A4Y9Z8R9"/>
<gene>
    <name evidence="10" type="ORF">EVG20_g2803</name>
</gene>
<feature type="transmembrane region" description="Helical" evidence="9">
    <location>
        <begin position="17"/>
        <end position="39"/>
    </location>
</feature>
<dbReference type="OrthoDB" id="1055148at2759"/>
<evidence type="ECO:0000256" key="3">
    <source>
        <dbReference type="ARBA" id="ARBA00022617"/>
    </source>
</evidence>
<evidence type="ECO:0000256" key="8">
    <source>
        <dbReference type="PIRSR" id="PIRSR602403-1"/>
    </source>
</evidence>
<dbReference type="STRING" id="205917.A0A4Y9Z8R9"/>
<dbReference type="Gene3D" id="1.10.630.10">
    <property type="entry name" value="Cytochrome P450"/>
    <property type="match status" value="1"/>
</dbReference>
<dbReference type="GO" id="GO:0016705">
    <property type="term" value="F:oxidoreductase activity, acting on paired donors, with incorporation or reduction of molecular oxygen"/>
    <property type="evidence" value="ECO:0007669"/>
    <property type="project" value="InterPro"/>
</dbReference>
<dbReference type="PANTHER" id="PTHR24286">
    <property type="entry name" value="CYTOCHROME P450 26"/>
    <property type="match status" value="1"/>
</dbReference>
<evidence type="ECO:0000313" key="11">
    <source>
        <dbReference type="Proteomes" id="UP000298327"/>
    </source>
</evidence>
<keyword evidence="5" id="KW-0560">Oxidoreductase</keyword>
<evidence type="ECO:0000256" key="1">
    <source>
        <dbReference type="ARBA" id="ARBA00001971"/>
    </source>
</evidence>
<comment type="similarity">
    <text evidence="2">Belongs to the cytochrome P450 family.</text>
</comment>
<dbReference type="Pfam" id="PF00067">
    <property type="entry name" value="p450"/>
    <property type="match status" value="1"/>
</dbReference>
<keyword evidence="6 8" id="KW-0408">Iron</keyword>
<reference evidence="10 11" key="1">
    <citation type="submission" date="2019-02" db="EMBL/GenBank/DDBJ databases">
        <title>Genome sequencing of the rare red list fungi Dentipellis fragilis.</title>
        <authorList>
            <person name="Buettner E."/>
            <person name="Kellner H."/>
        </authorList>
    </citation>
    <scope>NUCLEOTIDE SEQUENCE [LARGE SCALE GENOMIC DNA]</scope>
    <source>
        <strain evidence="10 11">DSM 105465</strain>
    </source>
</reference>
<organism evidence="10 11">
    <name type="scientific">Dentipellis fragilis</name>
    <dbReference type="NCBI Taxonomy" id="205917"/>
    <lineage>
        <taxon>Eukaryota</taxon>
        <taxon>Fungi</taxon>
        <taxon>Dikarya</taxon>
        <taxon>Basidiomycota</taxon>
        <taxon>Agaricomycotina</taxon>
        <taxon>Agaricomycetes</taxon>
        <taxon>Russulales</taxon>
        <taxon>Hericiaceae</taxon>
        <taxon>Dentipellis</taxon>
    </lineage>
</organism>
<protein>
    <recommendedName>
        <fullName evidence="12">Cytochrome P450</fullName>
    </recommendedName>
</protein>
<keyword evidence="9" id="KW-0812">Transmembrane</keyword>
<dbReference type="GO" id="GO:0004497">
    <property type="term" value="F:monooxygenase activity"/>
    <property type="evidence" value="ECO:0007669"/>
    <property type="project" value="UniProtKB-KW"/>
</dbReference>
<dbReference type="GO" id="GO:0005506">
    <property type="term" value="F:iron ion binding"/>
    <property type="evidence" value="ECO:0007669"/>
    <property type="project" value="InterPro"/>
</dbReference>
<comment type="cofactor">
    <cofactor evidence="1 8">
        <name>heme</name>
        <dbReference type="ChEBI" id="CHEBI:30413"/>
    </cofactor>
</comment>
<evidence type="ECO:0000256" key="9">
    <source>
        <dbReference type="SAM" id="Phobius"/>
    </source>
</evidence>
<dbReference type="GO" id="GO:0016125">
    <property type="term" value="P:sterol metabolic process"/>
    <property type="evidence" value="ECO:0007669"/>
    <property type="project" value="TreeGrafter"/>
</dbReference>